<comment type="similarity">
    <text evidence="2">Belongs to the sterol desaturase family.</text>
</comment>
<reference evidence="10 11" key="1">
    <citation type="submission" date="2016-03" db="EMBL/GenBank/DDBJ databases">
        <title>Mechanisms controlling the formation of the plant cell surface in tip-growing cells are functionally conserved among land plants.</title>
        <authorList>
            <person name="Honkanen S."/>
            <person name="Jones V.A."/>
            <person name="Morieri G."/>
            <person name="Champion C."/>
            <person name="Hetherington A.J."/>
            <person name="Kelly S."/>
            <person name="Saint-Marcoux D."/>
            <person name="Proust H."/>
            <person name="Prescott H."/>
            <person name="Dolan L."/>
        </authorList>
    </citation>
    <scope>NUCLEOTIDE SEQUENCE [LARGE SCALE GENOMIC DNA]</scope>
    <source>
        <strain evidence="11">cv. Tak-1 and cv. Tak-2</strain>
        <tissue evidence="10">Whole gametophyte</tissue>
    </source>
</reference>
<keyword evidence="4 6" id="KW-1133">Transmembrane helix</keyword>
<dbReference type="InterPro" id="IPR021940">
    <property type="entry name" value="CER1-like_C"/>
</dbReference>
<keyword evidence="11" id="KW-1185">Reference proteome</keyword>
<dbReference type="Pfam" id="PF12076">
    <property type="entry name" value="CER1-like_C"/>
    <property type="match status" value="1"/>
</dbReference>
<dbReference type="EMBL" id="AP019868">
    <property type="protein sequence ID" value="BBN05927.1"/>
    <property type="molecule type" value="Genomic_DNA"/>
</dbReference>
<dbReference type="InterPro" id="IPR036291">
    <property type="entry name" value="NAD(P)-bd_dom_sf"/>
</dbReference>
<feature type="transmembrane region" description="Helical" evidence="6">
    <location>
        <begin position="324"/>
        <end position="343"/>
    </location>
</feature>
<organism evidence="10 11">
    <name type="scientific">Marchantia polymorpha subsp. ruderalis</name>
    <dbReference type="NCBI Taxonomy" id="1480154"/>
    <lineage>
        <taxon>Eukaryota</taxon>
        <taxon>Viridiplantae</taxon>
        <taxon>Streptophyta</taxon>
        <taxon>Embryophyta</taxon>
        <taxon>Marchantiophyta</taxon>
        <taxon>Marchantiopsida</taxon>
        <taxon>Marchantiidae</taxon>
        <taxon>Marchantiales</taxon>
        <taxon>Marchantiaceae</taxon>
        <taxon>Marchantia</taxon>
    </lineage>
</organism>
<dbReference type="AlphaFoldDB" id="A0A176VX58"/>
<comment type="subcellular location">
    <subcellularLocation>
        <location evidence="1">Membrane</location>
        <topology evidence="1">Multi-pass membrane protein</topology>
    </subcellularLocation>
</comment>
<dbReference type="InterPro" id="IPR006694">
    <property type="entry name" value="Fatty_acid_hydroxylase"/>
</dbReference>
<evidence type="ECO:0000259" key="7">
    <source>
        <dbReference type="Pfam" id="PF04116"/>
    </source>
</evidence>
<feature type="transmembrane region" description="Helical" evidence="6">
    <location>
        <begin position="181"/>
        <end position="209"/>
    </location>
</feature>
<keyword evidence="3 6" id="KW-0812">Transmembrane</keyword>
<dbReference type="PANTHER" id="PTHR11863">
    <property type="entry name" value="STEROL DESATURASE"/>
    <property type="match status" value="1"/>
</dbReference>
<name>A0A176VX58_MARPO</name>
<sequence length="622" mass="71512">MATAPGALYDWPWQKLGSFKYLLFVPFVVKATHVNVFGGHEADNWCLHMLISTALRYLHGQIWMSLSRFYHLTEKYQIQKKGINFQQVDRESNWDDFTILQLIVITIVHSYIPGFSNIPLWDTRGIIYLLLLHAGPAEFIYYWAHRALHHHYLYTRYHSHHHASFVTEPISGNVHPFAEHILYTAIFAVPMLGSWALGGVSMGMVYFYWLWFDFMNAIGHCNWEFMPPWAFKAFPPLKYLIYTPTYHSLHHSQVHTNFALFMPLYDYLGGTVDKNSDSLYETVRKGNSNKLDFVFLAHGTELLSTFHLPFGIASFAARPYKAQWYMWPLWPLTLPVMALLWVFGHPFVADNYRLDDLFTQTWVIPRYGFQYFLNFEKNRINRLIEEAILKAQDKGCKVISLGALNKNEALNGGGTLFTEKHPDLKIRVVHGNTLTAATILDKIPRDVTEIFLTGATSKLGRAIALYLCRRGVRVLMLTTSRDRFESILHEAPVDCQRYLVQVTKYQDGADCKTWVMGKWATPKQQSYAPSGTHFHQFVVPPLEPARKDCTYGTLAAMQLPKAMRGLRTCEMTMPRGCVHACHAGGLVHALEGWTHHEVGAIDVERIDLTWKAAMKHGFFPVD</sequence>
<evidence type="ECO:0008006" key="13">
    <source>
        <dbReference type="Google" id="ProtNLM"/>
    </source>
</evidence>
<evidence type="ECO:0000256" key="2">
    <source>
        <dbReference type="ARBA" id="ARBA00009324"/>
    </source>
</evidence>
<evidence type="ECO:0000256" key="3">
    <source>
        <dbReference type="ARBA" id="ARBA00022692"/>
    </source>
</evidence>
<accession>A0A176VX58</accession>
<evidence type="ECO:0000256" key="1">
    <source>
        <dbReference type="ARBA" id="ARBA00004141"/>
    </source>
</evidence>
<evidence type="ECO:0000313" key="10">
    <source>
        <dbReference type="EMBL" id="OAE24476.1"/>
    </source>
</evidence>
<evidence type="ECO:0000256" key="5">
    <source>
        <dbReference type="ARBA" id="ARBA00023136"/>
    </source>
</evidence>
<dbReference type="GO" id="GO:0016020">
    <property type="term" value="C:membrane"/>
    <property type="evidence" value="ECO:0007669"/>
    <property type="project" value="UniProtKB-SubCell"/>
</dbReference>
<protein>
    <recommendedName>
        <fullName evidence="13">Fatty acid hydroxylase domain-containing protein</fullName>
    </recommendedName>
</protein>
<keyword evidence="5 6" id="KW-0472">Membrane</keyword>
<proteinExistence type="inferred from homology"/>
<feature type="transmembrane region" description="Helical" evidence="6">
    <location>
        <begin position="126"/>
        <end position="144"/>
    </location>
</feature>
<evidence type="ECO:0000313" key="12">
    <source>
        <dbReference type="Proteomes" id="UP001162541"/>
    </source>
</evidence>
<dbReference type="Proteomes" id="UP001162541">
    <property type="component" value="Chromosome 3"/>
</dbReference>
<gene>
    <name evidence="10" type="ORF">AXG93_1615s1300</name>
    <name evidence="9" type="ORF">Mp_3g17080</name>
</gene>
<reference evidence="12" key="3">
    <citation type="journal article" date="2020" name="Curr. Biol.">
        <title>Chromatin organization in early land plants reveals an ancestral association between H3K27me3, transposons, and constitutive heterochromatin.</title>
        <authorList>
            <person name="Montgomery S.A."/>
            <person name="Tanizawa Y."/>
            <person name="Galik B."/>
            <person name="Wang N."/>
            <person name="Ito T."/>
            <person name="Mochizuki T."/>
            <person name="Akimcheva S."/>
            <person name="Bowman J.L."/>
            <person name="Cognat V."/>
            <person name="Marechal-Drouard L."/>
            <person name="Ekker H."/>
            <person name="Hong S.F."/>
            <person name="Kohchi T."/>
            <person name="Lin S.S."/>
            <person name="Liu L.D."/>
            <person name="Nakamura Y."/>
            <person name="Valeeva L.R."/>
            <person name="Shakirov E.V."/>
            <person name="Shippen D.E."/>
            <person name="Wei W.L."/>
            <person name="Yagura M."/>
            <person name="Yamaoka S."/>
            <person name="Yamato K.T."/>
            <person name="Liu C."/>
            <person name="Berger F."/>
        </authorList>
    </citation>
    <scope>NUCLEOTIDE SEQUENCE [LARGE SCALE GENOMIC DNA]</scope>
    <source>
        <strain evidence="12">Tak-1</strain>
    </source>
</reference>
<feature type="domain" description="Very-long-chain aldehyde decarbonylase CER1-like C-terminal" evidence="8">
    <location>
        <begin position="450"/>
        <end position="620"/>
    </location>
</feature>
<dbReference type="GO" id="GO:0008610">
    <property type="term" value="P:lipid biosynthetic process"/>
    <property type="evidence" value="ECO:0007669"/>
    <property type="project" value="InterPro"/>
</dbReference>
<dbReference type="SUPFAM" id="SSF51735">
    <property type="entry name" value="NAD(P)-binding Rossmann-fold domains"/>
    <property type="match status" value="1"/>
</dbReference>
<dbReference type="GO" id="GO:0005506">
    <property type="term" value="F:iron ion binding"/>
    <property type="evidence" value="ECO:0007669"/>
    <property type="project" value="InterPro"/>
</dbReference>
<evidence type="ECO:0000313" key="11">
    <source>
        <dbReference type="Proteomes" id="UP000077202"/>
    </source>
</evidence>
<dbReference type="Proteomes" id="UP000077202">
    <property type="component" value="Unassembled WGS sequence"/>
</dbReference>
<dbReference type="GO" id="GO:0016491">
    <property type="term" value="F:oxidoreductase activity"/>
    <property type="evidence" value="ECO:0007669"/>
    <property type="project" value="InterPro"/>
</dbReference>
<dbReference type="InterPro" id="IPR050307">
    <property type="entry name" value="Sterol_Desaturase_Related"/>
</dbReference>
<dbReference type="EMBL" id="LVLJ01002594">
    <property type="protein sequence ID" value="OAE24476.1"/>
    <property type="molecule type" value="Genomic_DNA"/>
</dbReference>
<evidence type="ECO:0000259" key="8">
    <source>
        <dbReference type="Pfam" id="PF12076"/>
    </source>
</evidence>
<evidence type="ECO:0000256" key="6">
    <source>
        <dbReference type="SAM" id="Phobius"/>
    </source>
</evidence>
<feature type="domain" description="Fatty acid hydroxylase" evidence="7">
    <location>
        <begin position="132"/>
        <end position="271"/>
    </location>
</feature>
<feature type="transmembrane region" description="Helical" evidence="6">
    <location>
        <begin position="97"/>
        <end position="114"/>
    </location>
</feature>
<dbReference type="Pfam" id="PF04116">
    <property type="entry name" value="FA_hydroxylase"/>
    <property type="match status" value="1"/>
</dbReference>
<evidence type="ECO:0000313" key="9">
    <source>
        <dbReference type="EMBL" id="BBN05927.1"/>
    </source>
</evidence>
<evidence type="ECO:0000256" key="4">
    <source>
        <dbReference type="ARBA" id="ARBA00022989"/>
    </source>
</evidence>
<reference evidence="9" key="2">
    <citation type="journal article" date="2019" name="Curr. Biol.">
        <title>Chromatin organization in early land plants reveals an ancestral association between H3K27me3, transposons, and constitutive heterochromatin.</title>
        <authorList>
            <person name="Montgomery S.A."/>
            <person name="Tanizawa Y."/>
            <person name="Galik B."/>
            <person name="Wang N."/>
            <person name="Ito T."/>
            <person name="Mochizuki T."/>
            <person name="Akimcheva S."/>
            <person name="Bowman J."/>
            <person name="Cognat V."/>
            <person name="Drouard L."/>
            <person name="Ekker H."/>
            <person name="Houng S."/>
            <person name="Kohchi T."/>
            <person name="Lin S."/>
            <person name="Liu L.D."/>
            <person name="Nakamura Y."/>
            <person name="Valeeva L.R."/>
            <person name="Shakirov E.V."/>
            <person name="Shippen D.E."/>
            <person name="Wei W."/>
            <person name="Yagura M."/>
            <person name="Yamaoka S."/>
            <person name="Yamato K.T."/>
            <person name="Liu C."/>
            <person name="Berger F."/>
        </authorList>
    </citation>
    <scope>NUCLEOTIDE SEQUENCE [LARGE SCALE GENOMIC DNA]</scope>
    <source>
        <strain evidence="9">Tak-1</strain>
    </source>
</reference>
<dbReference type="Gene3D" id="3.40.50.720">
    <property type="entry name" value="NAD(P)-binding Rossmann-like Domain"/>
    <property type="match status" value="1"/>
</dbReference>